<proteinExistence type="predicted"/>
<feature type="compositionally biased region" description="Polar residues" evidence="1">
    <location>
        <begin position="231"/>
        <end position="251"/>
    </location>
</feature>
<protein>
    <submittedName>
        <fullName evidence="2">Putative allergen</fullName>
    </submittedName>
</protein>
<evidence type="ECO:0000313" key="2">
    <source>
        <dbReference type="EMBL" id="KKY29135.1"/>
    </source>
</evidence>
<name>A0A0G2HLE1_PHACM</name>
<reference evidence="2 3" key="1">
    <citation type="submission" date="2015-05" db="EMBL/GenBank/DDBJ databases">
        <title>Distinctive expansion of gene families associated with plant cell wall degradation and secondary metabolism in the genomes of grapevine trunk pathogens.</title>
        <authorList>
            <person name="Lawrence D.P."/>
            <person name="Travadon R."/>
            <person name="Rolshausen P.E."/>
            <person name="Baumgartner K."/>
        </authorList>
    </citation>
    <scope>NUCLEOTIDE SEQUENCE [LARGE SCALE GENOMIC DNA]</scope>
    <source>
        <strain evidence="2">UCRPC4</strain>
    </source>
</reference>
<dbReference type="OrthoDB" id="2118965at2759"/>
<feature type="compositionally biased region" description="Basic and acidic residues" evidence="1">
    <location>
        <begin position="312"/>
        <end position="326"/>
    </location>
</feature>
<sequence>MEKARQAVSDFVSKGGKHRTTVEESVAPAATTEHVRPHRHEEATTAIDREVHQHHHHTTVQPLSHQEVLPEEHSHNIIPVEEKTFEHGNDDNVKAKLEAEAAKFRDTSVTHDTTHTSSAAPVVESERVHHHVHEHVQPVVEKEVIQPKVVHTTVPIHEVHNATAQHHGTSTLPGKTLEEFKAAGGILDGNNSAHHGEYDGCPRPYNKSLQTEQTEADRSVHSHHHHGNEITGKNSLNNNSNRTGDLNNKTGNFNNTSSRTDNFTNTNNRTGDLNNNRADGYNNTTSPSTTSNASANGVGAGSKPSLAQRLNPLKDADHDGKKGFMD</sequence>
<feature type="region of interest" description="Disordered" evidence="1">
    <location>
        <begin position="194"/>
        <end position="326"/>
    </location>
</feature>
<keyword evidence="3" id="KW-1185">Reference proteome</keyword>
<feature type="compositionally biased region" description="Low complexity" evidence="1">
    <location>
        <begin position="252"/>
        <end position="296"/>
    </location>
</feature>
<dbReference type="Proteomes" id="UP000053317">
    <property type="component" value="Unassembled WGS sequence"/>
</dbReference>
<comment type="caution">
    <text evidence="2">The sequence shown here is derived from an EMBL/GenBank/DDBJ whole genome shotgun (WGS) entry which is preliminary data.</text>
</comment>
<gene>
    <name evidence="2" type="ORF">UCRPC4_g00167</name>
</gene>
<evidence type="ECO:0000313" key="3">
    <source>
        <dbReference type="Proteomes" id="UP000053317"/>
    </source>
</evidence>
<dbReference type="PANTHER" id="PTHR38703">
    <property type="entry name" value="CHROMOSOME 8, WHOLE GENOME SHOTGUN SEQUENCE"/>
    <property type="match status" value="1"/>
</dbReference>
<organism evidence="2 3">
    <name type="scientific">Phaeomoniella chlamydospora</name>
    <name type="common">Phaeoacremonium chlamydosporum</name>
    <dbReference type="NCBI Taxonomy" id="158046"/>
    <lineage>
        <taxon>Eukaryota</taxon>
        <taxon>Fungi</taxon>
        <taxon>Dikarya</taxon>
        <taxon>Ascomycota</taxon>
        <taxon>Pezizomycotina</taxon>
        <taxon>Eurotiomycetes</taxon>
        <taxon>Chaetothyriomycetidae</taxon>
        <taxon>Phaeomoniellales</taxon>
        <taxon>Phaeomoniellaceae</taxon>
        <taxon>Phaeomoniella</taxon>
    </lineage>
</organism>
<dbReference type="AlphaFoldDB" id="A0A0G2HLE1"/>
<dbReference type="EMBL" id="LCWF01000005">
    <property type="protein sequence ID" value="KKY29135.1"/>
    <property type="molecule type" value="Genomic_DNA"/>
</dbReference>
<feature type="region of interest" description="Disordered" evidence="1">
    <location>
        <begin position="1"/>
        <end position="39"/>
    </location>
</feature>
<dbReference type="PANTHER" id="PTHR38703:SF1">
    <property type="entry name" value="ALLERGEN"/>
    <property type="match status" value="1"/>
</dbReference>
<accession>A0A0G2HLE1</accession>
<reference evidence="2 3" key="2">
    <citation type="submission" date="2015-05" db="EMBL/GenBank/DDBJ databases">
        <authorList>
            <person name="Morales-Cruz A."/>
            <person name="Amrine K.C."/>
            <person name="Cantu D."/>
        </authorList>
    </citation>
    <scope>NUCLEOTIDE SEQUENCE [LARGE SCALE GENOMIC DNA]</scope>
    <source>
        <strain evidence="2">UCRPC4</strain>
    </source>
</reference>
<evidence type="ECO:0000256" key="1">
    <source>
        <dbReference type="SAM" id="MobiDB-lite"/>
    </source>
</evidence>